<dbReference type="PROSITE" id="PS51736">
    <property type="entry name" value="RECOMBINASES_3"/>
    <property type="match status" value="1"/>
</dbReference>
<dbReference type="Pfam" id="PF07508">
    <property type="entry name" value="Recombinase"/>
    <property type="match status" value="1"/>
</dbReference>
<evidence type="ECO:0000259" key="2">
    <source>
        <dbReference type="PROSITE" id="PS51736"/>
    </source>
</evidence>
<dbReference type="InterPro" id="IPR038109">
    <property type="entry name" value="DNA_bind_recomb_sf"/>
</dbReference>
<evidence type="ECO:0000313" key="5">
    <source>
        <dbReference type="Proteomes" id="UP001185984"/>
    </source>
</evidence>
<accession>A0ABU4A246</accession>
<evidence type="ECO:0000256" key="1">
    <source>
        <dbReference type="SAM" id="MobiDB-lite"/>
    </source>
</evidence>
<feature type="domain" description="Resolvase/invertase-type recombinase catalytic" evidence="2">
    <location>
        <begin position="8"/>
        <end position="157"/>
    </location>
</feature>
<evidence type="ECO:0000313" key="4">
    <source>
        <dbReference type="EMBL" id="MDV5825820.1"/>
    </source>
</evidence>
<dbReference type="RefSeq" id="WP_317518125.1">
    <property type="nucleotide sequence ID" value="NZ_JAPTHD010000022.1"/>
</dbReference>
<evidence type="ECO:0000259" key="3">
    <source>
        <dbReference type="PROSITE" id="PS51737"/>
    </source>
</evidence>
<dbReference type="EMBL" id="JAPTHD010000022">
    <property type="protein sequence ID" value="MDV5825820.1"/>
    <property type="molecule type" value="Genomic_DNA"/>
</dbReference>
<keyword evidence="5" id="KW-1185">Reference proteome</keyword>
<feature type="domain" description="Recombinase" evidence="3">
    <location>
        <begin position="155"/>
        <end position="300"/>
    </location>
</feature>
<dbReference type="PROSITE" id="PS51737">
    <property type="entry name" value="RECOMBINASE_DNA_BIND"/>
    <property type="match status" value="1"/>
</dbReference>
<dbReference type="InterPro" id="IPR036162">
    <property type="entry name" value="Resolvase-like_N_sf"/>
</dbReference>
<dbReference type="Gene3D" id="3.90.1750.20">
    <property type="entry name" value="Putative Large Serine Recombinase, Chain B, Domain 2"/>
    <property type="match status" value="1"/>
</dbReference>
<dbReference type="InterPro" id="IPR011109">
    <property type="entry name" value="DNA_bind_recombinase_dom"/>
</dbReference>
<dbReference type="SUPFAM" id="SSF53041">
    <property type="entry name" value="Resolvase-like"/>
    <property type="match status" value="1"/>
</dbReference>
<dbReference type="PANTHER" id="PTHR30461:SF23">
    <property type="entry name" value="DNA RECOMBINASE-RELATED"/>
    <property type="match status" value="1"/>
</dbReference>
<gene>
    <name evidence="4" type="ORF">O0R41_19630</name>
</gene>
<dbReference type="Pfam" id="PF00239">
    <property type="entry name" value="Resolvase"/>
    <property type="match status" value="1"/>
</dbReference>
<dbReference type="InterPro" id="IPR006119">
    <property type="entry name" value="Resolv_N"/>
</dbReference>
<name>A0ABU4A246_9SPHN</name>
<dbReference type="PANTHER" id="PTHR30461">
    <property type="entry name" value="DNA-INVERTASE FROM LAMBDOID PROPHAGE"/>
    <property type="match status" value="1"/>
</dbReference>
<dbReference type="Gene3D" id="3.40.50.1390">
    <property type="entry name" value="Resolvase, N-terminal catalytic domain"/>
    <property type="match status" value="1"/>
</dbReference>
<dbReference type="InterPro" id="IPR025827">
    <property type="entry name" value="Zn_ribbon_recom_dom"/>
</dbReference>
<organism evidence="4 5">
    <name type="scientific">Sphingobium naphthae</name>
    <dbReference type="NCBI Taxonomy" id="1886786"/>
    <lineage>
        <taxon>Bacteria</taxon>
        <taxon>Pseudomonadati</taxon>
        <taxon>Pseudomonadota</taxon>
        <taxon>Alphaproteobacteria</taxon>
        <taxon>Sphingomonadales</taxon>
        <taxon>Sphingomonadaceae</taxon>
        <taxon>Sphingobium</taxon>
    </lineage>
</organism>
<feature type="region of interest" description="Disordered" evidence="1">
    <location>
        <begin position="381"/>
        <end position="409"/>
    </location>
</feature>
<comment type="caution">
    <text evidence="4">The sequence shown here is derived from an EMBL/GenBank/DDBJ whole genome shotgun (WGS) entry which is preliminary data.</text>
</comment>
<sequence length="409" mass="45805">MLMKSAPRIVLYGRHSTSLQTATSSEDQTASCMKLVDYLNGTVVATFLDPEVSGYKRNRPGLKQLLRLIENGEADMVVCESLDRLARDAEDVAWLGKKLPFHSVQLHTLTEGHIDEVKFGVAALMGTIFLKNLTDKTLRGMEAAVLAGRIAGGRSYGYCTRKIYDKDGERIRGYLDITPAKASVVQRIFRDFASGLSAYDIAKALNEEGVPSPRGQQWNASTIRGDPKKFTGILNNPLYVGRLIWGRRKWRRDPDSENRERRYVMRDQSLWLEMEVPDLRIIDDALWEAVHAEIKCRQRPTSANSPAGSKRKKHLLSGLIKCSTCGSNYTISGKDYYRCAGEKERGTCGNKLSVRKGALEQAAMAVLQHHLFTEDHAKIFHGDLQPRGGEDHRQSGRSRSGIEKPPWGD</sequence>
<dbReference type="Pfam" id="PF13408">
    <property type="entry name" value="Zn_ribbon_recom"/>
    <property type="match status" value="1"/>
</dbReference>
<dbReference type="SMART" id="SM00857">
    <property type="entry name" value="Resolvase"/>
    <property type="match status" value="1"/>
</dbReference>
<dbReference type="CDD" id="cd00338">
    <property type="entry name" value="Ser_Recombinase"/>
    <property type="match status" value="1"/>
</dbReference>
<dbReference type="Proteomes" id="UP001185984">
    <property type="component" value="Unassembled WGS sequence"/>
</dbReference>
<protein>
    <submittedName>
        <fullName evidence="4">Recombinase family protein</fullName>
    </submittedName>
</protein>
<proteinExistence type="predicted"/>
<dbReference type="InterPro" id="IPR050639">
    <property type="entry name" value="SSR_resolvase"/>
</dbReference>
<reference evidence="5" key="1">
    <citation type="journal article" date="2022" name="J Environ Chem Eng">
        <title>Biodegradation of petroleum oil using a constructed nonpathogenic and heavy metal-tolerant bacterial consortium isolated from marine sponges.</title>
        <authorList>
            <person name="Dechsakulwatana C."/>
            <person name="Rungsihiranrut A."/>
            <person name="Muangchinda C."/>
            <person name="Ningthoujam R."/>
            <person name="Klankeo P."/>
            <person name="Pinyakong O."/>
        </authorList>
    </citation>
    <scope>NUCLEOTIDE SEQUENCE [LARGE SCALE GENOMIC DNA]</scope>
    <source>
        <strain evidence="5">MO2-4</strain>
    </source>
</reference>